<reference evidence="2 3" key="1">
    <citation type="submission" date="2015-03" db="EMBL/GenBank/DDBJ databases">
        <title>Draft genome of the nematode, Opisthorchis viverrini.</title>
        <authorList>
            <person name="Mitreva M."/>
        </authorList>
    </citation>
    <scope>NUCLEOTIDE SEQUENCE [LARGE SCALE GENOMIC DNA]</scope>
    <source>
        <strain evidence="2">Khon Kaen</strain>
    </source>
</reference>
<dbReference type="SUPFAM" id="SSF56601">
    <property type="entry name" value="beta-lactamase/transpeptidase-like"/>
    <property type="match status" value="1"/>
</dbReference>
<name>A0A1S8X259_OPIVI</name>
<evidence type="ECO:0000259" key="1">
    <source>
        <dbReference type="Pfam" id="PF00144"/>
    </source>
</evidence>
<keyword evidence="3" id="KW-1185">Reference proteome</keyword>
<dbReference type="PANTHER" id="PTHR46520">
    <property type="entry name" value="SERINE BETA-LACTAMASE-LIKE PROTEIN LACTB, MITOCHONDRIAL"/>
    <property type="match status" value="1"/>
</dbReference>
<dbReference type="Gene3D" id="3.40.710.10">
    <property type="entry name" value="DD-peptidase/beta-lactamase superfamily"/>
    <property type="match status" value="2"/>
</dbReference>
<sequence length="477" mass="53163">RNNASRHCVDLLVLFYSSQGFGFANVENLVPVREDTLFRIASISKSFTSVLVGRLMEQSKLDLDEDIRTYLPQFPEKQVDGTYAKITARSLLSHTSGIRSYKKSAEERGQSSYPEMLLQTRYDNALDACSLFKDDPLVHAPGKQYTYSTFGFTLLSAAIENICTRSGPSFACSLGTQPYCVKTNSDTSKIPCFAKMDHQFSKLFTFLGLKNTFLEYHEKIMPVRARALLNICFLCIAGRNLSPRIQTGRPEFDTLASQFGTIHTTITSYPNCCLHIFEQLLLSTFFMLSRSQYKRNSKGVLENTPMVDNSYKWAGGGILSTAYDLTLFANHLAYVYLDSMPMTGVIKPETLRLLWTVSASNPDEDWQPGLGWFLRRRSGGSLSQEMTCPDRLYVCHTGGAVGGTTILLLSLPCCKLLSGHEYVREDALSNPSDFTARSAKLAPICVAVLTNLEDASGIKELAVSLVELVTDCILRER</sequence>
<dbReference type="GO" id="GO:0019216">
    <property type="term" value="P:regulation of lipid metabolic process"/>
    <property type="evidence" value="ECO:0007669"/>
    <property type="project" value="TreeGrafter"/>
</dbReference>
<organism evidence="2 3">
    <name type="scientific">Opisthorchis viverrini</name>
    <name type="common">Southeast Asian liver fluke</name>
    <dbReference type="NCBI Taxonomy" id="6198"/>
    <lineage>
        <taxon>Eukaryota</taxon>
        <taxon>Metazoa</taxon>
        <taxon>Spiralia</taxon>
        <taxon>Lophotrochozoa</taxon>
        <taxon>Platyhelminthes</taxon>
        <taxon>Trematoda</taxon>
        <taxon>Digenea</taxon>
        <taxon>Opisthorchiida</taxon>
        <taxon>Opisthorchiata</taxon>
        <taxon>Opisthorchiidae</taxon>
        <taxon>Opisthorchis</taxon>
    </lineage>
</organism>
<dbReference type="InterPro" id="IPR012338">
    <property type="entry name" value="Beta-lactam/transpept-like"/>
</dbReference>
<proteinExistence type="predicted"/>
<evidence type="ECO:0000313" key="2">
    <source>
        <dbReference type="EMBL" id="OON20757.1"/>
    </source>
</evidence>
<evidence type="ECO:0000313" key="3">
    <source>
        <dbReference type="Proteomes" id="UP000243686"/>
    </source>
</evidence>
<feature type="domain" description="Beta-lactamase-related" evidence="1">
    <location>
        <begin position="18"/>
        <end position="162"/>
    </location>
</feature>
<accession>A0A1S8X259</accession>
<dbReference type="EMBL" id="KV892458">
    <property type="protein sequence ID" value="OON20757.1"/>
    <property type="molecule type" value="Genomic_DNA"/>
</dbReference>
<dbReference type="Proteomes" id="UP000243686">
    <property type="component" value="Unassembled WGS sequence"/>
</dbReference>
<dbReference type="AlphaFoldDB" id="A0A1S8X259"/>
<dbReference type="Pfam" id="PF00144">
    <property type="entry name" value="Beta-lactamase"/>
    <property type="match status" value="1"/>
</dbReference>
<gene>
    <name evidence="2" type="ORF">X801_03356</name>
</gene>
<dbReference type="PANTHER" id="PTHR46520:SF1">
    <property type="entry name" value="SERINE BETA-LACTAMASE-LIKE PROTEIN LACTB, MITOCHONDRIAL"/>
    <property type="match status" value="1"/>
</dbReference>
<dbReference type="GO" id="GO:0005739">
    <property type="term" value="C:mitochondrion"/>
    <property type="evidence" value="ECO:0007669"/>
    <property type="project" value="TreeGrafter"/>
</dbReference>
<protein>
    <submittedName>
        <fullName evidence="2">Beta-lactamase</fullName>
    </submittedName>
</protein>
<dbReference type="InterPro" id="IPR001466">
    <property type="entry name" value="Beta-lactam-related"/>
</dbReference>
<dbReference type="GO" id="GO:0006508">
    <property type="term" value="P:proteolysis"/>
    <property type="evidence" value="ECO:0007669"/>
    <property type="project" value="TreeGrafter"/>
</dbReference>
<feature type="non-terminal residue" evidence="2">
    <location>
        <position position="1"/>
    </location>
</feature>
<dbReference type="GO" id="GO:0008233">
    <property type="term" value="F:peptidase activity"/>
    <property type="evidence" value="ECO:0007669"/>
    <property type="project" value="TreeGrafter"/>
</dbReference>
<dbReference type="InterPro" id="IPR052794">
    <property type="entry name" value="Mito_Ser_Protease_LACTB"/>
</dbReference>